<protein>
    <submittedName>
        <fullName evidence="1">Uncharacterized protein</fullName>
    </submittedName>
</protein>
<proteinExistence type="predicted"/>
<gene>
    <name evidence="1" type="ORF">GCM10009854_06100</name>
</gene>
<keyword evidence="2" id="KW-1185">Reference proteome</keyword>
<sequence length="61" mass="6532">MAVRGPVPDPDRVSSPMTCGSRLVEGGIDDGLRWDTLNADLVRRPSCELPQGRKAARVSGL</sequence>
<evidence type="ECO:0000313" key="2">
    <source>
        <dbReference type="Proteomes" id="UP001501218"/>
    </source>
</evidence>
<organism evidence="1 2">
    <name type="scientific">Saccharopolyspora halophila</name>
    <dbReference type="NCBI Taxonomy" id="405551"/>
    <lineage>
        <taxon>Bacteria</taxon>
        <taxon>Bacillati</taxon>
        <taxon>Actinomycetota</taxon>
        <taxon>Actinomycetes</taxon>
        <taxon>Pseudonocardiales</taxon>
        <taxon>Pseudonocardiaceae</taxon>
        <taxon>Saccharopolyspora</taxon>
    </lineage>
</organism>
<evidence type="ECO:0000313" key="1">
    <source>
        <dbReference type="EMBL" id="GAA2333456.1"/>
    </source>
</evidence>
<name>A0ABN3FM93_9PSEU</name>
<dbReference type="EMBL" id="BAAARA010000002">
    <property type="protein sequence ID" value="GAA2333456.1"/>
    <property type="molecule type" value="Genomic_DNA"/>
</dbReference>
<comment type="caution">
    <text evidence="1">The sequence shown here is derived from an EMBL/GenBank/DDBJ whole genome shotgun (WGS) entry which is preliminary data.</text>
</comment>
<reference evidence="1 2" key="1">
    <citation type="journal article" date="2019" name="Int. J. Syst. Evol. Microbiol.">
        <title>The Global Catalogue of Microorganisms (GCM) 10K type strain sequencing project: providing services to taxonomists for standard genome sequencing and annotation.</title>
        <authorList>
            <consortium name="The Broad Institute Genomics Platform"/>
            <consortium name="The Broad Institute Genome Sequencing Center for Infectious Disease"/>
            <person name="Wu L."/>
            <person name="Ma J."/>
        </authorList>
    </citation>
    <scope>NUCLEOTIDE SEQUENCE [LARGE SCALE GENOMIC DNA]</scope>
    <source>
        <strain evidence="1 2">JCM 16221</strain>
    </source>
</reference>
<accession>A0ABN3FM93</accession>
<dbReference type="Proteomes" id="UP001501218">
    <property type="component" value="Unassembled WGS sequence"/>
</dbReference>